<evidence type="ECO:0000256" key="2">
    <source>
        <dbReference type="SAM" id="SignalP"/>
    </source>
</evidence>
<organism evidence="4 5">
    <name type="scientific">Prosthecobacter vanneervenii</name>
    <dbReference type="NCBI Taxonomy" id="48466"/>
    <lineage>
        <taxon>Bacteria</taxon>
        <taxon>Pseudomonadati</taxon>
        <taxon>Verrucomicrobiota</taxon>
        <taxon>Verrucomicrobiia</taxon>
        <taxon>Verrucomicrobiales</taxon>
        <taxon>Verrucomicrobiaceae</taxon>
        <taxon>Prosthecobacter</taxon>
    </lineage>
</organism>
<accession>A0A7W7YDV2</accession>
<reference evidence="4 5" key="1">
    <citation type="submission" date="2020-08" db="EMBL/GenBank/DDBJ databases">
        <title>Genomic Encyclopedia of Type Strains, Phase IV (KMG-IV): sequencing the most valuable type-strain genomes for metagenomic binning, comparative biology and taxonomic classification.</title>
        <authorList>
            <person name="Goeker M."/>
        </authorList>
    </citation>
    <scope>NUCLEOTIDE SEQUENCE [LARGE SCALE GENOMIC DNA]</scope>
    <source>
        <strain evidence="4 5">DSM 12252</strain>
    </source>
</reference>
<feature type="domain" description="3-keto-alpha-glucoside-1,2-lyase/3-keto-2-hydroxy-glucal hydratase" evidence="3">
    <location>
        <begin position="63"/>
        <end position="250"/>
    </location>
</feature>
<dbReference type="Proteomes" id="UP000590740">
    <property type="component" value="Unassembled WGS sequence"/>
</dbReference>
<protein>
    <recommendedName>
        <fullName evidence="3">3-keto-alpha-glucoside-1,2-lyase/3-keto-2-hydroxy-glucal hydratase domain-containing protein</fullName>
    </recommendedName>
</protein>
<feature type="chain" id="PRO_5031037309" description="3-keto-alpha-glucoside-1,2-lyase/3-keto-2-hydroxy-glucal hydratase domain-containing protein" evidence="2">
    <location>
        <begin position="22"/>
        <end position="266"/>
    </location>
</feature>
<sequence length="266" mass="29597">MRHLFLTLPLLATLASSAEPAKQPEPPKEKPFTPGGIYREGDMQRPRPTVITPPTATTAPSDAVVLFDGKDLSKFIRKPRKGDPDQSEVPNWKIENGYAEIKPKGGDIEIRDKFGSCQIHLEWATPAEVVGKSQGRGNSGVLIHGWGEVQVLDSYENDTYPDGQAGAIYHKYPPLVNACRKPGEWQSYDIICECAKLDDKGAVLQPARITVLQNGIIVQHAAPLETKMQEVVFALQDHHTPTRYRNIWVRPLHRYDENAKSSEAAK</sequence>
<name>A0A7W7YDV2_9BACT</name>
<evidence type="ECO:0000259" key="3">
    <source>
        <dbReference type="Pfam" id="PF06439"/>
    </source>
</evidence>
<keyword evidence="2" id="KW-0732">Signal</keyword>
<keyword evidence="5" id="KW-1185">Reference proteome</keyword>
<dbReference type="EMBL" id="JACHIG010000009">
    <property type="protein sequence ID" value="MBB5034375.1"/>
    <property type="molecule type" value="Genomic_DNA"/>
</dbReference>
<dbReference type="InterPro" id="IPR010496">
    <property type="entry name" value="AL/BT2_dom"/>
</dbReference>
<proteinExistence type="predicted"/>
<dbReference type="Pfam" id="PF06439">
    <property type="entry name" value="3keto-disac_hyd"/>
    <property type="match status" value="1"/>
</dbReference>
<comment type="caution">
    <text evidence="4">The sequence shown here is derived from an EMBL/GenBank/DDBJ whole genome shotgun (WGS) entry which is preliminary data.</text>
</comment>
<dbReference type="AlphaFoldDB" id="A0A7W7YDV2"/>
<gene>
    <name evidence="4" type="ORF">HNQ65_003969</name>
</gene>
<dbReference type="RefSeq" id="WP_221306221.1">
    <property type="nucleotide sequence ID" value="NZ_JACHIG010000009.1"/>
</dbReference>
<dbReference type="GO" id="GO:0016787">
    <property type="term" value="F:hydrolase activity"/>
    <property type="evidence" value="ECO:0007669"/>
    <property type="project" value="InterPro"/>
</dbReference>
<evidence type="ECO:0000313" key="4">
    <source>
        <dbReference type="EMBL" id="MBB5034375.1"/>
    </source>
</evidence>
<evidence type="ECO:0000256" key="1">
    <source>
        <dbReference type="SAM" id="MobiDB-lite"/>
    </source>
</evidence>
<feature type="region of interest" description="Disordered" evidence="1">
    <location>
        <begin position="17"/>
        <end position="58"/>
    </location>
</feature>
<feature type="signal peptide" evidence="2">
    <location>
        <begin position="1"/>
        <end position="21"/>
    </location>
</feature>
<dbReference type="Gene3D" id="2.60.120.560">
    <property type="entry name" value="Exo-inulinase, domain 1"/>
    <property type="match status" value="1"/>
</dbReference>
<evidence type="ECO:0000313" key="5">
    <source>
        <dbReference type="Proteomes" id="UP000590740"/>
    </source>
</evidence>
<feature type="compositionally biased region" description="Low complexity" evidence="1">
    <location>
        <begin position="46"/>
        <end position="58"/>
    </location>
</feature>